<name>A0A845AHS2_9SPHN</name>
<dbReference type="RefSeq" id="WP_160752687.1">
    <property type="nucleotide sequence ID" value="NZ_WTYA01000004.1"/>
</dbReference>
<dbReference type="EMBL" id="WTYA01000004">
    <property type="protein sequence ID" value="MXP28375.1"/>
    <property type="molecule type" value="Genomic_DNA"/>
</dbReference>
<accession>A0A845AHS2</accession>
<evidence type="ECO:0000313" key="1">
    <source>
        <dbReference type="EMBL" id="MXP28375.1"/>
    </source>
</evidence>
<keyword evidence="2" id="KW-1185">Reference proteome</keyword>
<comment type="caution">
    <text evidence="1">The sequence shown here is derived from an EMBL/GenBank/DDBJ whole genome shotgun (WGS) entry which is preliminary data.</text>
</comment>
<evidence type="ECO:0000313" key="2">
    <source>
        <dbReference type="Proteomes" id="UP000439780"/>
    </source>
</evidence>
<reference evidence="1 2" key="1">
    <citation type="submission" date="2019-12" db="EMBL/GenBank/DDBJ databases">
        <title>Genomic-based taxomic classification of the family Erythrobacteraceae.</title>
        <authorList>
            <person name="Xu L."/>
        </authorList>
    </citation>
    <scope>NUCLEOTIDE SEQUENCE [LARGE SCALE GENOMIC DNA]</scope>
    <source>
        <strain evidence="1 2">KEMB 9005-328</strain>
    </source>
</reference>
<gene>
    <name evidence="1" type="ORF">GRI58_06005</name>
</gene>
<proteinExistence type="predicted"/>
<protein>
    <submittedName>
        <fullName evidence="1">Uncharacterized protein</fullName>
    </submittedName>
</protein>
<sequence length="56" mass="6656">MRNTRARFFMIRANQQKLARINTLIDELEAELLDGKPEEGEEIMFTFLMSPQRKKV</sequence>
<dbReference type="AlphaFoldDB" id="A0A845AHS2"/>
<dbReference type="Proteomes" id="UP000439780">
    <property type="component" value="Unassembled WGS sequence"/>
</dbReference>
<organism evidence="1 2">
    <name type="scientific">Qipengyuania algicida</name>
    <dbReference type="NCBI Taxonomy" id="1836209"/>
    <lineage>
        <taxon>Bacteria</taxon>
        <taxon>Pseudomonadati</taxon>
        <taxon>Pseudomonadota</taxon>
        <taxon>Alphaproteobacteria</taxon>
        <taxon>Sphingomonadales</taxon>
        <taxon>Erythrobacteraceae</taxon>
        <taxon>Qipengyuania</taxon>
    </lineage>
</organism>